<dbReference type="AlphaFoldDB" id="A0A2M8ETR2"/>
<sequence length="372" mass="42117">MPRNVQERGLQFKLGGEFGENPKVDDFCRKVLELLPGLDRHEPLVMLTSLENGNVPGVVSSLTIRSGNRERQTMVLSDLKSLQEYCSENKVRGMIIIVPNLEIGGISFRAEEALRNIFTGIGKVNNPDNYRVWLVDKDAADLLTQPQTGIDEERLADKRRKVQEMGLYGVTYHHCPQERIGWFEARPAKKPKITEKDVSGDEKIRFLKKWMEYIIEYRGGRIISSAELEERLKRSNSVFVAMSRVSDAKGVLSEEACGCLVRTDLNGGVEDILRCDGENCFKERKSRDSKGLFRLGKEYPITKCGDCGGKRTAKAFWVNMGSFDPDLGIKVTYEILCQDFASHGKKDTVWVDPARIINPMYIYNSQPPKKDA</sequence>
<dbReference type="Proteomes" id="UP000230885">
    <property type="component" value="Unassembled WGS sequence"/>
</dbReference>
<protein>
    <submittedName>
        <fullName evidence="1">Uncharacterized protein</fullName>
    </submittedName>
</protein>
<name>A0A2M8ETR2_9BACT</name>
<proteinExistence type="predicted"/>
<dbReference type="EMBL" id="PFSE01000064">
    <property type="protein sequence ID" value="PJC28512.1"/>
    <property type="molecule type" value="Genomic_DNA"/>
</dbReference>
<evidence type="ECO:0000313" key="1">
    <source>
        <dbReference type="EMBL" id="PJC28512.1"/>
    </source>
</evidence>
<gene>
    <name evidence="1" type="ORF">CO053_04170</name>
</gene>
<evidence type="ECO:0000313" key="2">
    <source>
        <dbReference type="Proteomes" id="UP000230885"/>
    </source>
</evidence>
<reference evidence="2" key="1">
    <citation type="submission" date="2017-09" db="EMBL/GenBank/DDBJ databases">
        <title>Depth-based differentiation of microbial function through sediment-hosted aquifers and enrichment of novel symbionts in the deep terrestrial subsurface.</title>
        <authorList>
            <person name="Probst A.J."/>
            <person name="Ladd B."/>
            <person name="Jarett J.K."/>
            <person name="Geller-Mcgrath D.E."/>
            <person name="Sieber C.M.K."/>
            <person name="Emerson J.B."/>
            <person name="Anantharaman K."/>
            <person name="Thomas B.C."/>
            <person name="Malmstrom R."/>
            <person name="Stieglmeier M."/>
            <person name="Klingl A."/>
            <person name="Woyke T."/>
            <person name="Ryan C.M."/>
            <person name="Banfield J.F."/>
        </authorList>
    </citation>
    <scope>NUCLEOTIDE SEQUENCE [LARGE SCALE GENOMIC DNA]</scope>
</reference>
<organism evidence="1 2">
    <name type="scientific">Candidatus Shapirobacteria bacterium CG_4_9_14_0_2_um_filter_40_11</name>
    <dbReference type="NCBI Taxonomy" id="1974876"/>
    <lineage>
        <taxon>Bacteria</taxon>
        <taxon>Candidatus Shapironibacteriota</taxon>
    </lineage>
</organism>
<comment type="caution">
    <text evidence="1">The sequence shown here is derived from an EMBL/GenBank/DDBJ whole genome shotgun (WGS) entry which is preliminary data.</text>
</comment>
<accession>A0A2M8ETR2</accession>